<feature type="transmembrane region" description="Helical" evidence="1">
    <location>
        <begin position="331"/>
        <end position="348"/>
    </location>
</feature>
<evidence type="ECO:0000313" key="2">
    <source>
        <dbReference type="EMBL" id="GIJ58616.1"/>
    </source>
</evidence>
<dbReference type="Proteomes" id="UP000612585">
    <property type="component" value="Unassembled WGS sequence"/>
</dbReference>
<protein>
    <submittedName>
        <fullName evidence="2">Membrane protein</fullName>
    </submittedName>
</protein>
<dbReference type="InterPro" id="IPR006311">
    <property type="entry name" value="TAT_signal"/>
</dbReference>
<dbReference type="AlphaFoldDB" id="A0A8J4E252"/>
<keyword evidence="1" id="KW-1133">Transmembrane helix</keyword>
<keyword evidence="3" id="KW-1185">Reference proteome</keyword>
<sequence>MTGDRSTTTRRTLLRLQAALLVTGAVALAGCLAVSVGVARTAEAAADRSIPATLAAYDAQVAMRTAHREAVANITATKALRDPGSEYQHQITLAGQYLAVVAERNAAGAAGSGDIQVVQALLSTYVGLIAVAATNFTSGATLGLATLLDATRLLDNILVRLDRLRDRQDDALQAQATSGWGHPATTAVWLFPVAALVTLLVLAQVVLRRRFRRRFSPPLLVATALAAFLVAATGWSTRAAVDLDNGWDQAARLVAGRAAQLAAWGVEDSRRLRTLIGDGCATGCERTIGSLDTGSPHGAVDAGAVDAASTELDATADEAAADAATSGTINILLPVTALTAMALVLAGFRPRLDEYRYRPT</sequence>
<comment type="caution">
    <text evidence="2">The sequence shown here is derived from an EMBL/GenBank/DDBJ whole genome shotgun (WGS) entry which is preliminary data.</text>
</comment>
<keyword evidence="1" id="KW-0812">Transmembrane</keyword>
<evidence type="ECO:0000256" key="1">
    <source>
        <dbReference type="SAM" id="Phobius"/>
    </source>
</evidence>
<reference evidence="2" key="1">
    <citation type="submission" date="2021-01" db="EMBL/GenBank/DDBJ databases">
        <title>Whole genome shotgun sequence of Virgisporangium aurantiacum NBRC 16421.</title>
        <authorList>
            <person name="Komaki H."/>
            <person name="Tamura T."/>
        </authorList>
    </citation>
    <scope>NUCLEOTIDE SEQUENCE</scope>
    <source>
        <strain evidence="2">NBRC 16421</strain>
    </source>
</reference>
<gene>
    <name evidence="2" type="ORF">Vau01_061320</name>
</gene>
<dbReference type="RefSeq" id="WP_203999632.1">
    <property type="nucleotide sequence ID" value="NZ_BOPG01000037.1"/>
</dbReference>
<dbReference type="PROSITE" id="PS51318">
    <property type="entry name" value="TAT"/>
    <property type="match status" value="1"/>
</dbReference>
<proteinExistence type="predicted"/>
<accession>A0A8J4E252</accession>
<dbReference type="PROSITE" id="PS51257">
    <property type="entry name" value="PROKAR_LIPOPROTEIN"/>
    <property type="match status" value="1"/>
</dbReference>
<feature type="transmembrane region" description="Helical" evidence="1">
    <location>
        <begin position="187"/>
        <end position="207"/>
    </location>
</feature>
<evidence type="ECO:0000313" key="3">
    <source>
        <dbReference type="Proteomes" id="UP000612585"/>
    </source>
</evidence>
<keyword evidence="1" id="KW-0472">Membrane</keyword>
<name>A0A8J4E252_9ACTN</name>
<dbReference type="EMBL" id="BOPG01000037">
    <property type="protein sequence ID" value="GIJ58616.1"/>
    <property type="molecule type" value="Genomic_DNA"/>
</dbReference>
<feature type="transmembrane region" description="Helical" evidence="1">
    <location>
        <begin position="219"/>
        <end position="237"/>
    </location>
</feature>
<organism evidence="2 3">
    <name type="scientific">Virgisporangium aurantiacum</name>
    <dbReference type="NCBI Taxonomy" id="175570"/>
    <lineage>
        <taxon>Bacteria</taxon>
        <taxon>Bacillati</taxon>
        <taxon>Actinomycetota</taxon>
        <taxon>Actinomycetes</taxon>
        <taxon>Micromonosporales</taxon>
        <taxon>Micromonosporaceae</taxon>
        <taxon>Virgisporangium</taxon>
    </lineage>
</organism>